<gene>
    <name evidence="1" type="ORF">GFH32_08790</name>
</gene>
<name>A0A5Q0QF60_9SPHI</name>
<evidence type="ECO:0000313" key="1">
    <source>
        <dbReference type="EMBL" id="QGA26418.1"/>
    </source>
</evidence>
<dbReference type="EMBL" id="CP045652">
    <property type="protein sequence ID" value="QGA26418.1"/>
    <property type="molecule type" value="Genomic_DNA"/>
</dbReference>
<proteinExistence type="predicted"/>
<sequence length="221" mass="24726">MERRQFISLIIVLSILWLNMSCQSTVSKEENFIQFVVQPKLEKGKAASLSIFFKEKPDAGSLQIAKQGDELFATLDAAVIAANIESDGPYYKYQTSIPEDANGNFNLPILEAKIKGKKYHSPAYSVEVLDTVSAGQHPIRMLLQTDKEVYQLKDTINLTLSAYSKFFDVHYTSDAKLVAQGAPSSVFEIADEGHVDYMTGIPGFKAYVDQHFDVVRFVWNA</sequence>
<dbReference type="Proteomes" id="UP000326921">
    <property type="component" value="Chromosome"/>
</dbReference>
<dbReference type="RefSeq" id="WP_153511269.1">
    <property type="nucleotide sequence ID" value="NZ_CP045652.1"/>
</dbReference>
<reference evidence="1 2" key="1">
    <citation type="submission" date="2019-10" db="EMBL/GenBank/DDBJ databases">
        <authorList>
            <person name="Dong K."/>
        </authorList>
    </citation>
    <scope>NUCLEOTIDE SEQUENCE [LARGE SCALE GENOMIC DNA]</scope>
    <source>
        <strain evidence="2">dk4302</strain>
    </source>
</reference>
<organism evidence="1 2">
    <name type="scientific">Sphingobacterium zhuxiongii</name>
    <dbReference type="NCBI Taxonomy" id="2662364"/>
    <lineage>
        <taxon>Bacteria</taxon>
        <taxon>Pseudomonadati</taxon>
        <taxon>Bacteroidota</taxon>
        <taxon>Sphingobacteriia</taxon>
        <taxon>Sphingobacteriales</taxon>
        <taxon>Sphingobacteriaceae</taxon>
        <taxon>Sphingobacterium</taxon>
    </lineage>
</organism>
<dbReference type="KEGG" id="sphe:GFH32_08790"/>
<accession>A0A5Q0QF60</accession>
<protein>
    <submittedName>
        <fullName evidence="1">Uncharacterized protein</fullName>
    </submittedName>
</protein>
<keyword evidence="2" id="KW-1185">Reference proteome</keyword>
<evidence type="ECO:0000313" key="2">
    <source>
        <dbReference type="Proteomes" id="UP000326921"/>
    </source>
</evidence>
<dbReference type="AlphaFoldDB" id="A0A5Q0QF60"/>